<dbReference type="Pfam" id="PF08352">
    <property type="entry name" value="oligo_HPY"/>
    <property type="match status" value="2"/>
</dbReference>
<dbReference type="InterPro" id="IPR003593">
    <property type="entry name" value="AAA+_ATPase"/>
</dbReference>
<dbReference type="PROSITE" id="PS50893">
    <property type="entry name" value="ABC_TRANSPORTER_2"/>
    <property type="match status" value="2"/>
</dbReference>
<dbReference type="PANTHER" id="PTHR43776:SF7">
    <property type="entry name" value="D,D-DIPEPTIDE TRANSPORT ATP-BINDING PROTEIN DDPF-RELATED"/>
    <property type="match status" value="1"/>
</dbReference>
<protein>
    <submittedName>
        <fullName evidence="6">ABC transporter ATP-binding protein</fullName>
    </submittedName>
</protein>
<dbReference type="Proteomes" id="UP000063699">
    <property type="component" value="Chromosome"/>
</dbReference>
<dbReference type="SUPFAM" id="SSF52540">
    <property type="entry name" value="P-loop containing nucleoside triphosphate hydrolases"/>
    <property type="match status" value="2"/>
</dbReference>
<keyword evidence="4 6" id="KW-0067">ATP-binding</keyword>
<dbReference type="GO" id="GO:0016887">
    <property type="term" value="F:ATP hydrolysis activity"/>
    <property type="evidence" value="ECO:0007669"/>
    <property type="project" value="InterPro"/>
</dbReference>
<dbReference type="AlphaFoldDB" id="A0A0N7F4I7"/>
<proteinExistence type="inferred from homology"/>
<evidence type="ECO:0000256" key="1">
    <source>
        <dbReference type="ARBA" id="ARBA00005417"/>
    </source>
</evidence>
<dbReference type="NCBIfam" id="NF007739">
    <property type="entry name" value="PRK10419.1"/>
    <property type="match status" value="2"/>
</dbReference>
<dbReference type="InterPro" id="IPR013563">
    <property type="entry name" value="Oligopep_ABC_C"/>
</dbReference>
<keyword evidence="3" id="KW-0547">Nucleotide-binding</keyword>
<dbReference type="KEGG" id="kphy:AOZ06_35920"/>
<dbReference type="OrthoDB" id="3169708at2"/>
<keyword evidence="7" id="KW-1185">Reference proteome</keyword>
<dbReference type="InterPro" id="IPR027417">
    <property type="entry name" value="P-loop_NTPase"/>
</dbReference>
<dbReference type="GO" id="GO:0015833">
    <property type="term" value="P:peptide transport"/>
    <property type="evidence" value="ECO:0007669"/>
    <property type="project" value="InterPro"/>
</dbReference>
<accession>A0A0N7F4I7</accession>
<organism evidence="6 7">
    <name type="scientific">Kibdelosporangium phytohabitans</name>
    <dbReference type="NCBI Taxonomy" id="860235"/>
    <lineage>
        <taxon>Bacteria</taxon>
        <taxon>Bacillati</taxon>
        <taxon>Actinomycetota</taxon>
        <taxon>Actinomycetes</taxon>
        <taxon>Pseudonocardiales</taxon>
        <taxon>Pseudonocardiaceae</taxon>
        <taxon>Kibdelosporangium</taxon>
    </lineage>
</organism>
<evidence type="ECO:0000259" key="5">
    <source>
        <dbReference type="PROSITE" id="PS50893"/>
    </source>
</evidence>
<evidence type="ECO:0000256" key="3">
    <source>
        <dbReference type="ARBA" id="ARBA00022741"/>
    </source>
</evidence>
<dbReference type="SMART" id="SM00382">
    <property type="entry name" value="AAA"/>
    <property type="match status" value="2"/>
</dbReference>
<dbReference type="PANTHER" id="PTHR43776">
    <property type="entry name" value="TRANSPORT ATP-BINDING PROTEIN"/>
    <property type="match status" value="1"/>
</dbReference>
<sequence length="534" mass="57076">MTQVQPALAGSHQSTPAILEINGLSVSYRDVLAVDHVDLTVRPGETVALVGESGSGKSTTAHAVIGLLPRGGRIDGGEILFEGRDLTTVGERRLRAVRGRGIGLIPQDPSVSLNPVRRVGDQVAEVLRIHGTADRQGARLRAIDLLEAAGLPDPATRAKQYPHELSGGMRQRVLIAIALAGEPRLIIADEPTSALDVTVQKQILDHIGELVAASGTAMLLITHDLGVAADRAGRIAVMRHGQVVETGSTGQVLEAPSHAYTRALTAAAPSLSSSPLRAPVTGTPPLVSVEHLVKEFPLPGRQVVRAVDDVSLTVNQGETFALVGESGSGKSTTARLVLRLAEPTSGRITFDREDITELSGNALRTLRQRMQLIYQNPYASLDPRFTVQRIIDEPLRAFGIGDRARRVAELAGQVALPSALLKRKPAELSGGQRQRVAIARALALSPSLLVCDEPVSALDVSVRDQILRLLVDLQQRHGLSYLFITHDLAVVRQIADRVGVMHAGRIVESGPVRDVLTTPRHEYTQGLLDAIPGR</sequence>
<dbReference type="STRING" id="860235.AOZ06_35920"/>
<comment type="similarity">
    <text evidence="1">Belongs to the ABC transporter superfamily.</text>
</comment>
<gene>
    <name evidence="6" type="ORF">AOZ06_35920</name>
</gene>
<dbReference type="PROSITE" id="PS00211">
    <property type="entry name" value="ABC_TRANSPORTER_1"/>
    <property type="match status" value="2"/>
</dbReference>
<dbReference type="GO" id="GO:0005524">
    <property type="term" value="F:ATP binding"/>
    <property type="evidence" value="ECO:0007669"/>
    <property type="project" value="UniProtKB-KW"/>
</dbReference>
<dbReference type="RefSeq" id="WP_054293444.1">
    <property type="nucleotide sequence ID" value="NZ_CP012752.1"/>
</dbReference>
<dbReference type="EMBL" id="CP012752">
    <property type="protein sequence ID" value="ALG11543.1"/>
    <property type="molecule type" value="Genomic_DNA"/>
</dbReference>
<evidence type="ECO:0000313" key="6">
    <source>
        <dbReference type="EMBL" id="ALG11543.1"/>
    </source>
</evidence>
<dbReference type="InterPro" id="IPR003439">
    <property type="entry name" value="ABC_transporter-like_ATP-bd"/>
</dbReference>
<feature type="domain" description="ABC transporter" evidence="5">
    <location>
        <begin position="19"/>
        <end position="265"/>
    </location>
</feature>
<dbReference type="Pfam" id="PF00005">
    <property type="entry name" value="ABC_tran"/>
    <property type="match status" value="2"/>
</dbReference>
<dbReference type="GO" id="GO:0055085">
    <property type="term" value="P:transmembrane transport"/>
    <property type="evidence" value="ECO:0007669"/>
    <property type="project" value="UniProtKB-ARBA"/>
</dbReference>
<dbReference type="InterPro" id="IPR050319">
    <property type="entry name" value="ABC_transp_ATP-bind"/>
</dbReference>
<dbReference type="CDD" id="cd03257">
    <property type="entry name" value="ABC_NikE_OppD_transporters"/>
    <property type="match status" value="2"/>
</dbReference>
<evidence type="ECO:0000256" key="2">
    <source>
        <dbReference type="ARBA" id="ARBA00022448"/>
    </source>
</evidence>
<reference evidence="6 7" key="1">
    <citation type="submission" date="2015-07" db="EMBL/GenBank/DDBJ databases">
        <title>Genome sequencing of Kibdelosporangium phytohabitans.</title>
        <authorList>
            <person name="Qin S."/>
            <person name="Xing K."/>
        </authorList>
    </citation>
    <scope>NUCLEOTIDE SEQUENCE [LARGE SCALE GENOMIC DNA]</scope>
    <source>
        <strain evidence="6 7">KLBMP1111</strain>
    </source>
</reference>
<feature type="domain" description="ABC transporter" evidence="5">
    <location>
        <begin position="287"/>
        <end position="528"/>
    </location>
</feature>
<dbReference type="Gene3D" id="3.40.50.300">
    <property type="entry name" value="P-loop containing nucleotide triphosphate hydrolases"/>
    <property type="match status" value="2"/>
</dbReference>
<dbReference type="NCBIfam" id="NF008453">
    <property type="entry name" value="PRK11308.1"/>
    <property type="match status" value="2"/>
</dbReference>
<dbReference type="FunFam" id="3.40.50.300:FF:000016">
    <property type="entry name" value="Oligopeptide ABC transporter ATP-binding component"/>
    <property type="match status" value="1"/>
</dbReference>
<name>A0A0N7F4I7_9PSEU</name>
<keyword evidence="2" id="KW-0813">Transport</keyword>
<evidence type="ECO:0000313" key="7">
    <source>
        <dbReference type="Proteomes" id="UP000063699"/>
    </source>
</evidence>
<dbReference type="InterPro" id="IPR017871">
    <property type="entry name" value="ABC_transporter-like_CS"/>
</dbReference>
<evidence type="ECO:0000256" key="4">
    <source>
        <dbReference type="ARBA" id="ARBA00022840"/>
    </source>
</evidence>